<keyword evidence="4" id="KW-1003">Cell membrane</keyword>
<keyword evidence="3" id="KW-0813">Transport</keyword>
<gene>
    <name evidence="8" type="ORF">B9H00_01525</name>
</gene>
<keyword evidence="5" id="KW-0812">Transmembrane</keyword>
<proteinExistence type="inferred from homology"/>
<evidence type="ECO:0000313" key="9">
    <source>
        <dbReference type="Proteomes" id="UP000194457"/>
    </source>
</evidence>
<evidence type="ECO:0000256" key="1">
    <source>
        <dbReference type="ARBA" id="ARBA00004651"/>
    </source>
</evidence>
<accession>A0A240UK76</accession>
<dbReference type="OrthoDB" id="9775735at2"/>
<evidence type="ECO:0000256" key="5">
    <source>
        <dbReference type="ARBA" id="ARBA00022692"/>
    </source>
</evidence>
<evidence type="ECO:0000256" key="2">
    <source>
        <dbReference type="ARBA" id="ARBA00005658"/>
    </source>
</evidence>
<keyword evidence="9" id="KW-1185">Reference proteome</keyword>
<dbReference type="PANTHER" id="PTHR30047:SF7">
    <property type="entry name" value="HIGH-AFFINITY CHOLINE TRANSPORT PROTEIN"/>
    <property type="match status" value="1"/>
</dbReference>
<evidence type="ECO:0000256" key="7">
    <source>
        <dbReference type="ARBA" id="ARBA00023136"/>
    </source>
</evidence>
<dbReference type="Proteomes" id="UP000194457">
    <property type="component" value="Chromosome"/>
</dbReference>
<evidence type="ECO:0000256" key="4">
    <source>
        <dbReference type="ARBA" id="ARBA00022475"/>
    </source>
</evidence>
<dbReference type="InterPro" id="IPR000060">
    <property type="entry name" value="BCCT_transptr"/>
</dbReference>
<comment type="similarity">
    <text evidence="2">Belongs to the BCCT transporter (TC 2.A.15) family.</text>
</comment>
<dbReference type="GO" id="GO:0005886">
    <property type="term" value="C:plasma membrane"/>
    <property type="evidence" value="ECO:0007669"/>
    <property type="project" value="UniProtKB-SubCell"/>
</dbReference>
<comment type="subcellular location">
    <subcellularLocation>
        <location evidence="1">Cell membrane</location>
        <topology evidence="1">Multi-pass membrane protein</topology>
    </subcellularLocation>
</comment>
<name>A0A240UK76_9GAMM</name>
<dbReference type="AlphaFoldDB" id="A0A240UK76"/>
<sequence>MSSSDSARVRGQRIVFALSGGLLVLFVVAALIDIDKVSSWIDTAFGWSTHWFGAYWQLWMLLNLVIALALALTRYGDVRLGGNDSEVTMSTFNWHAVILCALLGGGGVFWSTAEPIYHFMSTPPAFDGVESSTSSAIGPALAQAFFHWGFSAWACLGTLSALVMIHAHYHGGIRLRPRALLYPFLGQKVETHWLGIVADVICILGVAAGTIGPIGFLATQLAYSFNTLFGWADSYVLQLAILGGLVVIYTLSAATGLSRGIQWLSNCNVWIVLALFVLIMVAGPGTFIIHSMMEGFASYLDHFIDMSLLRGSENEVWLGQWTLFFWGWFISFVPSMAMFVARISKGRTLRELVIALAITAPIATNIWFATLGGSGIFYELQNPGSVSDSLTAGGLPAALLAVTSQLPLAFIIVPAFLVLTTIFVATTGDSMAYAIAMSVTGDARPSAFVRIFWAISFGVVAALLLMMGQGGINALQSVIVIAAVPVSLLLLPLLWTGPRAAYAMAREQGIATEKRPESA</sequence>
<organism evidence="8 9">
    <name type="scientific">Kushneria marisflavi</name>
    <dbReference type="NCBI Taxonomy" id="157779"/>
    <lineage>
        <taxon>Bacteria</taxon>
        <taxon>Pseudomonadati</taxon>
        <taxon>Pseudomonadota</taxon>
        <taxon>Gammaproteobacteria</taxon>
        <taxon>Oceanospirillales</taxon>
        <taxon>Halomonadaceae</taxon>
        <taxon>Kushneria</taxon>
    </lineage>
</organism>
<evidence type="ECO:0000256" key="3">
    <source>
        <dbReference type="ARBA" id="ARBA00022448"/>
    </source>
</evidence>
<dbReference type="GO" id="GO:0022857">
    <property type="term" value="F:transmembrane transporter activity"/>
    <property type="evidence" value="ECO:0007669"/>
    <property type="project" value="InterPro"/>
</dbReference>
<dbReference type="PANTHER" id="PTHR30047">
    <property type="entry name" value="HIGH-AFFINITY CHOLINE TRANSPORT PROTEIN-RELATED"/>
    <property type="match status" value="1"/>
</dbReference>
<evidence type="ECO:0000256" key="6">
    <source>
        <dbReference type="ARBA" id="ARBA00022989"/>
    </source>
</evidence>
<keyword evidence="7" id="KW-0472">Membrane</keyword>
<dbReference type="EMBL" id="CP021358">
    <property type="protein sequence ID" value="ART61907.1"/>
    <property type="molecule type" value="Genomic_DNA"/>
</dbReference>
<dbReference type="Pfam" id="PF02028">
    <property type="entry name" value="BCCT"/>
    <property type="match status" value="1"/>
</dbReference>
<keyword evidence="6" id="KW-1133">Transmembrane helix</keyword>
<dbReference type="RefSeq" id="WP_086899163.1">
    <property type="nucleotide sequence ID" value="NZ_CP021358.1"/>
</dbReference>
<dbReference type="KEGG" id="kma:B9H00_01525"/>
<evidence type="ECO:0000313" key="8">
    <source>
        <dbReference type="EMBL" id="ART61907.1"/>
    </source>
</evidence>
<protein>
    <submittedName>
        <fullName evidence="8">BCCT transporter</fullName>
    </submittedName>
</protein>
<reference evidence="8 9" key="1">
    <citation type="submission" date="2017-05" db="EMBL/GenBank/DDBJ databases">
        <authorList>
            <person name="Song R."/>
            <person name="Chenine A.L."/>
            <person name="Ruprecht R.M."/>
        </authorList>
    </citation>
    <scope>NUCLEOTIDE SEQUENCE [LARGE SCALE GENOMIC DNA]</scope>
    <source>
        <strain evidence="8">SW32</strain>
    </source>
</reference>